<comment type="caution">
    <text evidence="1">The sequence shown here is derived from an EMBL/GenBank/DDBJ whole genome shotgun (WGS) entry which is preliminary data.</text>
</comment>
<proteinExistence type="predicted"/>
<name>A0ACC2GWP3_DALPE</name>
<protein>
    <submittedName>
        <fullName evidence="1">Uncharacterized protein</fullName>
    </submittedName>
</protein>
<dbReference type="EMBL" id="CM055735">
    <property type="protein sequence ID" value="KAJ8008002.1"/>
    <property type="molecule type" value="Genomic_DNA"/>
</dbReference>
<reference evidence="1" key="1">
    <citation type="submission" date="2021-05" db="EMBL/GenBank/DDBJ databases">
        <authorList>
            <person name="Pan Q."/>
            <person name="Jouanno E."/>
            <person name="Zahm M."/>
            <person name="Klopp C."/>
            <person name="Cabau C."/>
            <person name="Louis A."/>
            <person name="Berthelot C."/>
            <person name="Parey E."/>
            <person name="Roest Crollius H."/>
            <person name="Montfort J."/>
            <person name="Robinson-Rechavi M."/>
            <person name="Bouchez O."/>
            <person name="Lampietro C."/>
            <person name="Lopez Roques C."/>
            <person name="Donnadieu C."/>
            <person name="Postlethwait J."/>
            <person name="Bobe J."/>
            <person name="Dillon D."/>
            <person name="Chandos A."/>
            <person name="von Hippel F."/>
            <person name="Guiguen Y."/>
        </authorList>
    </citation>
    <scope>NUCLEOTIDE SEQUENCE</scope>
    <source>
        <strain evidence="1">YG-Jan2019</strain>
    </source>
</reference>
<accession>A0ACC2GWP3</accession>
<evidence type="ECO:0000313" key="2">
    <source>
        <dbReference type="Proteomes" id="UP001157502"/>
    </source>
</evidence>
<dbReference type="Proteomes" id="UP001157502">
    <property type="component" value="Chromosome 8"/>
</dbReference>
<gene>
    <name evidence="1" type="ORF">DPEC_G00100210</name>
</gene>
<sequence length="95" mass="10876">MPRLATPARTGRNMFPRSSRERHGKTGNLCSDDDWKRNKPEYVALTAPPAVLLSKPRTPELVHHRGFRRHQQLQGLRPSQPPSHINPPHPTPTFF</sequence>
<organism evidence="1 2">
    <name type="scientific">Dallia pectoralis</name>
    <name type="common">Alaska blackfish</name>
    <dbReference type="NCBI Taxonomy" id="75939"/>
    <lineage>
        <taxon>Eukaryota</taxon>
        <taxon>Metazoa</taxon>
        <taxon>Chordata</taxon>
        <taxon>Craniata</taxon>
        <taxon>Vertebrata</taxon>
        <taxon>Euteleostomi</taxon>
        <taxon>Actinopterygii</taxon>
        <taxon>Neopterygii</taxon>
        <taxon>Teleostei</taxon>
        <taxon>Protacanthopterygii</taxon>
        <taxon>Esociformes</taxon>
        <taxon>Umbridae</taxon>
        <taxon>Dallia</taxon>
    </lineage>
</organism>
<keyword evidence="2" id="KW-1185">Reference proteome</keyword>
<evidence type="ECO:0000313" key="1">
    <source>
        <dbReference type="EMBL" id="KAJ8008002.1"/>
    </source>
</evidence>